<dbReference type="RefSeq" id="WP_273664187.1">
    <property type="nucleotide sequence ID" value="NZ_CP168178.1"/>
</dbReference>
<organism evidence="12 13">
    <name type="scientific">Xanthomonas hortorum pv. hederae</name>
    <dbReference type="NCBI Taxonomy" id="453603"/>
    <lineage>
        <taxon>Bacteria</taxon>
        <taxon>Pseudomonadati</taxon>
        <taxon>Pseudomonadota</taxon>
        <taxon>Gammaproteobacteria</taxon>
        <taxon>Lysobacterales</taxon>
        <taxon>Lysobacteraceae</taxon>
        <taxon>Xanthomonas</taxon>
    </lineage>
</organism>
<dbReference type="EMBL" id="JANWTP010000044">
    <property type="protein sequence ID" value="MDC8638890.1"/>
    <property type="molecule type" value="Genomic_DNA"/>
</dbReference>
<feature type="domain" description="PKS/mFAS DH" evidence="11">
    <location>
        <begin position="1272"/>
        <end position="1558"/>
    </location>
</feature>
<dbReference type="Pfam" id="PF21394">
    <property type="entry name" value="Beta-ketacyl_N"/>
    <property type="match status" value="1"/>
</dbReference>
<dbReference type="SUPFAM" id="SSF47336">
    <property type="entry name" value="ACP-like"/>
    <property type="match status" value="1"/>
</dbReference>
<gene>
    <name evidence="12" type="ORF">NY667_13965</name>
</gene>
<dbReference type="Pfam" id="PF13602">
    <property type="entry name" value="ADH_zinc_N_2"/>
    <property type="match status" value="1"/>
</dbReference>
<dbReference type="InterPro" id="IPR009081">
    <property type="entry name" value="PP-bd_ACP"/>
</dbReference>
<evidence type="ECO:0000256" key="1">
    <source>
        <dbReference type="ARBA" id="ARBA00001957"/>
    </source>
</evidence>
<evidence type="ECO:0000259" key="9">
    <source>
        <dbReference type="PROSITE" id="PS50075"/>
    </source>
</evidence>
<evidence type="ECO:0000256" key="8">
    <source>
        <dbReference type="PROSITE-ProRule" id="PRU01363"/>
    </source>
</evidence>
<dbReference type="CDD" id="cd08953">
    <property type="entry name" value="KR_2_SDR_x"/>
    <property type="match status" value="1"/>
</dbReference>
<dbReference type="SUPFAM" id="SSF53901">
    <property type="entry name" value="Thiolase-like"/>
    <property type="match status" value="1"/>
</dbReference>
<dbReference type="Proteomes" id="UP001140230">
    <property type="component" value="Unassembled WGS sequence"/>
</dbReference>
<reference evidence="12" key="2">
    <citation type="submission" date="2022-08" db="EMBL/GenBank/DDBJ databases">
        <authorList>
            <person name="Iruegas-Bocardo F."/>
            <person name="Weisberg A.J."/>
            <person name="Riutta E.R."/>
            <person name="Kilday K."/>
            <person name="Bonkowski J.C."/>
            <person name="Creswell T."/>
            <person name="Daughtrey M.L."/>
            <person name="Rane K."/>
            <person name="Grunwald N.J."/>
            <person name="Chang J.H."/>
            <person name="Putnam M.L."/>
        </authorList>
    </citation>
    <scope>NUCLEOTIDE SEQUENCE</scope>
    <source>
        <strain evidence="12">22-338</strain>
    </source>
</reference>
<feature type="region of interest" description="N-terminal hotdog fold" evidence="8">
    <location>
        <begin position="1272"/>
        <end position="1396"/>
    </location>
</feature>
<accession>A0A9X4H325</accession>
<dbReference type="PANTHER" id="PTHR43775">
    <property type="entry name" value="FATTY ACID SYNTHASE"/>
    <property type="match status" value="1"/>
</dbReference>
<dbReference type="PROSITE" id="PS50075">
    <property type="entry name" value="CARRIER"/>
    <property type="match status" value="1"/>
</dbReference>
<dbReference type="Pfam" id="PF14765">
    <property type="entry name" value="PS-DH"/>
    <property type="match status" value="1"/>
</dbReference>
<evidence type="ECO:0000256" key="5">
    <source>
        <dbReference type="ARBA" id="ARBA00022553"/>
    </source>
</evidence>
<dbReference type="PROSITE" id="PS52019">
    <property type="entry name" value="PKS_MFAS_DH"/>
    <property type="match status" value="1"/>
</dbReference>
<dbReference type="GO" id="GO:0016491">
    <property type="term" value="F:oxidoreductase activity"/>
    <property type="evidence" value="ECO:0007669"/>
    <property type="project" value="InterPro"/>
</dbReference>
<feature type="domain" description="Ketosynthase family 3 (KS3)" evidence="10">
    <location>
        <begin position="15"/>
        <end position="433"/>
    </location>
</feature>
<dbReference type="GO" id="GO:0004315">
    <property type="term" value="F:3-oxoacyl-[acyl-carrier-protein] synthase activity"/>
    <property type="evidence" value="ECO:0007669"/>
    <property type="project" value="InterPro"/>
</dbReference>
<dbReference type="PANTHER" id="PTHR43775:SF51">
    <property type="entry name" value="INACTIVE PHENOLPHTHIOCEROL SYNTHESIS POLYKETIDE SYNTHASE TYPE I PKS1-RELATED"/>
    <property type="match status" value="1"/>
</dbReference>
<dbReference type="InterPro" id="IPR020807">
    <property type="entry name" value="PKS_DH"/>
</dbReference>
<dbReference type="Pfam" id="PF02801">
    <property type="entry name" value="Ketoacyl-synt_C"/>
    <property type="match status" value="1"/>
</dbReference>
<dbReference type="FunFam" id="1.10.1200.10:FF:000005">
    <property type="entry name" value="Nonribosomal peptide synthetase 1"/>
    <property type="match status" value="1"/>
</dbReference>
<dbReference type="Gene3D" id="3.30.70.3290">
    <property type="match status" value="1"/>
</dbReference>
<dbReference type="InterPro" id="IPR013154">
    <property type="entry name" value="ADH-like_N"/>
</dbReference>
<dbReference type="InterPro" id="IPR049900">
    <property type="entry name" value="PKS_mFAS_DH"/>
</dbReference>
<dbReference type="Gene3D" id="3.10.129.10">
    <property type="entry name" value="Hotdog Thioesterase"/>
    <property type="match status" value="1"/>
</dbReference>
<reference evidence="12" key="1">
    <citation type="journal article" date="2022" name="Phytopathology">
        <title>Whole genome sequencing-based tracing of a 2022 introduction and outbreak of Xanthomonas hortorum pv. pelargonii.</title>
        <authorList>
            <person name="Iruegas Bocardo F."/>
            <person name="Weisberg A.J."/>
            <person name="Riutta E.R."/>
            <person name="Kilday K.B."/>
            <person name="Bonkowski J.C."/>
            <person name="Creswell T.C."/>
            <person name="Daughtrey M."/>
            <person name="Rane K.K."/>
            <person name="Grunwald N.J."/>
            <person name="Chang J.H."/>
            <person name="Putnam M."/>
        </authorList>
    </citation>
    <scope>NUCLEOTIDE SEQUENCE</scope>
    <source>
        <strain evidence="12">22-338</strain>
    </source>
</reference>
<dbReference type="PROSITE" id="PS00606">
    <property type="entry name" value="KS3_1"/>
    <property type="match status" value="1"/>
</dbReference>
<evidence type="ECO:0000256" key="2">
    <source>
        <dbReference type="ARBA" id="ARBA00005194"/>
    </source>
</evidence>
<dbReference type="InterPro" id="IPR014031">
    <property type="entry name" value="Ketoacyl_synth_C"/>
</dbReference>
<dbReference type="InterPro" id="IPR020841">
    <property type="entry name" value="PKS_Beta-ketoAc_synthase_dom"/>
</dbReference>
<dbReference type="InterPro" id="IPR049552">
    <property type="entry name" value="PKS_DH_N"/>
</dbReference>
<dbReference type="InterPro" id="IPR020806">
    <property type="entry name" value="PKS_PP-bd"/>
</dbReference>
<dbReference type="InterPro" id="IPR014030">
    <property type="entry name" value="Ketoacyl_synth_N"/>
</dbReference>
<dbReference type="Pfam" id="PF21089">
    <property type="entry name" value="PKS_DH_N"/>
    <property type="match status" value="1"/>
</dbReference>
<dbReference type="Pfam" id="PF00109">
    <property type="entry name" value="ketoacyl-synt"/>
    <property type="match status" value="1"/>
</dbReference>
<dbReference type="SUPFAM" id="SSF52151">
    <property type="entry name" value="FabD/lysophospholipase-like"/>
    <property type="match status" value="1"/>
</dbReference>
<comment type="cofactor">
    <cofactor evidence="1">
        <name>pantetheine 4'-phosphate</name>
        <dbReference type="ChEBI" id="CHEBI:47942"/>
    </cofactor>
</comment>
<feature type="active site" description="Proton donor; for dehydratase activity" evidence="8">
    <location>
        <position position="1472"/>
    </location>
</feature>
<dbReference type="Gene3D" id="1.10.1200.10">
    <property type="entry name" value="ACP-like"/>
    <property type="match status" value="1"/>
</dbReference>
<dbReference type="InterPro" id="IPR018201">
    <property type="entry name" value="Ketoacyl_synth_AS"/>
</dbReference>
<dbReference type="Gene3D" id="3.40.47.10">
    <property type="match status" value="1"/>
</dbReference>
<keyword evidence="5" id="KW-0597">Phosphoprotein</keyword>
<dbReference type="InterPro" id="IPR020843">
    <property type="entry name" value="ER"/>
</dbReference>
<feature type="active site" description="Proton acceptor; for dehydratase activity" evidence="8">
    <location>
        <position position="1304"/>
    </location>
</feature>
<dbReference type="PROSITE" id="PS52004">
    <property type="entry name" value="KS3_2"/>
    <property type="match status" value="1"/>
</dbReference>
<sequence length="2075" mass="220345">MRETDAALTLQGIRHDAVAITGISCRFPGADTAQQFWRNLVGGIESITRVPQQGTGGGHEATAARALLADVEQFDAHFFRFTQRQADIADPQLRLALECAWLALDSANCANTAPDSLVGVFMGASLSTYLLGQILPIYPSLAQAVGASQILFTNDKDFYPTTISHRLDLKGPSVNISTACSTGLVAVHSACQALATYQCDIALAGASSVLLPQQPPAYEPGGIYARDGHCRAFDADAGGTVGGSGCGFVVLKRIEDALRDRDFIHAVILGGAVNNDGSHKVSFAAPSASGQRTVIEQALANAGVDATDISLVEGHGTGTLLGDAVELEALTDVFADPAIAAGSCALGSVKTNIGHLDTAAGMAGLIKAALALQHAMIPPSLHFRRPDPQGALEGSAFYVPTTASAWPHGPQPRRAGVSAFGIGGTNVHLILQEPPPAARCDASTRPFHIVAVSAPSAAGCVANARQLAAYLREAGDVDIADVAFTLGVCRKAFDHRHAYVARDRTHLLELIDTGAGSSAEPAPHLRVAFVFPQPGADDFGVMKAAYAHEASVRADVRLCADAARQCAGSESIDLCAAFVQEALPQQATLRAAVLFAGQYAMARLWMRWGVLPQAVAGNGAGAGVAACVAGALTLSEAVAALYSGTTPQPVRQAHPDIVLLDTTEIVDAADAAKSASSPLVSGRDHVALCFSAQADGAGHTSWAAHLHAWQPADGAATTAQRLYEGLGTAWVNRLPLDWAAFHGEQARRKLPIPSLPFVRSRHWLEAPETLTAAQVQKQEQEQPVVQAAHEASADPGDWCYVPTWKRCLAPPAAPVPQAPKRWLLLTAEDRFCAEFATRIRQRGHDVIEVFAGPGFEPLAATRASIDPRSPGDYAALLADLSRQDRLPDRIVHLWSLPDPADAEPLSARLSAGLGRGLHALLSLAQALGKAGVTQPIRLTCVYSRVHDVGGEHAPQPDKAALTAALKVIPQEYPNLSCLGVDVIAPNPGSVVEDRLLDRLLAECENQPVDVVCAYRGDTRWVQAFEAVHLPVPAVPKPRLRHGGVYLITGGYGSVGLALAAYLARNVRCDIALLGRSAFAPEDRWQALASGAEAADPEQAHLASALLALRAQGCRVRLYQADVADRDALVRAIAAIEDDFGAIDGVIHAAGVADTAGIIQNRSQDGTERALWAKVRGAVHLDDILHGRALDFFVLCSSIGSVLHALKFGEIGYVAANDFLDAFAAYRHAHARGLTVSINWTDWLDAGMSARAKARFAQRQRHAEPVALPAPVHPLLGRKRPGAVAGEWMFENTLRAQDNWVLDEHRIAGTAVLPGTAYIELAFAAFAACTASHSAEISDLTLMAPLVVADADACELQVVLTPRGEGYSLTVRTLDARTRDAWTEHARADIAALHESESIDATDDFLDGAPLADAGSHLGNGHGTGDAGMRFGGRWRAFESVAAGHGRGSACLRLPEQYRGDLDDYLLHPALLDCAVSFLIPALLQTQTEPYVPLHYRRVRIRRPGRFPEALFAHARSDQALVRDGGALTLDARIVDGSGAVWVEVGGMTARKSAMAPSTASAPSQRPQPQAPANFLLDTGTVGELSALRFVARDLPALGPHDVEVDIHAAALNFKDVLVALGMVPAPSPKGKFGLEFAGVVARCGSEVGTLQVGDEVMGFGGPWVAPRAVYPAAWLRRRPARLSVAEAAAAPVAFTIAQLALREIGGLRSGESVLIHSATGGVGLAAVQVAQQIGANIHASAGSPAKRAFLLGLGVQHVYDSRSPAFAREILERTAGGVDVVLNSLGLQLGRASLDVLRPQGRFLELGLGNDELEPIAQVQGKHFLPIVVDTADPGLERAWSKTVEQLAQGHWTALPIRSFPIDRIVEAFDYMAAARHIGKIVLTYDGWERLGLTQTAPPPDARQSEGDFFDQLLRGMSSRDGTDVFDRILHQDFCRVAVSTEPLQPLIERARMAARVGVGAFLAGQNLSVETRARPELAIPLQAPGNDVQSRLAQIWKDLLGLREVGIHDDFFDLGGDSLLAIRLLSRCREEFQVDQTLAGLLDCPTIDQLAQRIEQLQAARPRVDDAHDETVVI</sequence>
<dbReference type="Gene3D" id="3.90.180.10">
    <property type="entry name" value="Medium-chain alcohol dehydrogenases, catalytic domain"/>
    <property type="match status" value="1"/>
</dbReference>
<dbReference type="SMART" id="SM00829">
    <property type="entry name" value="PKS_ER"/>
    <property type="match status" value="1"/>
</dbReference>
<dbReference type="InterPro" id="IPR049551">
    <property type="entry name" value="PKS_DH_C"/>
</dbReference>
<dbReference type="Pfam" id="PF00550">
    <property type="entry name" value="PP-binding"/>
    <property type="match status" value="1"/>
</dbReference>
<dbReference type="InterPro" id="IPR050091">
    <property type="entry name" value="PKS_NRPS_Biosynth_Enz"/>
</dbReference>
<dbReference type="InterPro" id="IPR001227">
    <property type="entry name" value="Ac_transferase_dom_sf"/>
</dbReference>
<dbReference type="SMART" id="SM00823">
    <property type="entry name" value="PKS_PP"/>
    <property type="match status" value="1"/>
</dbReference>
<evidence type="ECO:0000313" key="13">
    <source>
        <dbReference type="Proteomes" id="UP001140230"/>
    </source>
</evidence>
<dbReference type="InterPro" id="IPR036291">
    <property type="entry name" value="NAD(P)-bd_dom_sf"/>
</dbReference>
<dbReference type="InterPro" id="IPR016035">
    <property type="entry name" value="Acyl_Trfase/lysoPLipase"/>
</dbReference>
<dbReference type="InterPro" id="IPR016039">
    <property type="entry name" value="Thiolase-like"/>
</dbReference>
<keyword evidence="7" id="KW-0511">Multifunctional enzyme</keyword>
<feature type="region of interest" description="C-terminal hotdog fold" evidence="8">
    <location>
        <begin position="1408"/>
        <end position="1558"/>
    </location>
</feature>
<dbReference type="GO" id="GO:0031177">
    <property type="term" value="F:phosphopantetheine binding"/>
    <property type="evidence" value="ECO:0007669"/>
    <property type="project" value="InterPro"/>
</dbReference>
<dbReference type="Pfam" id="PF08659">
    <property type="entry name" value="KR"/>
    <property type="match status" value="1"/>
</dbReference>
<dbReference type="GO" id="GO:0006633">
    <property type="term" value="P:fatty acid biosynthetic process"/>
    <property type="evidence" value="ECO:0007669"/>
    <property type="project" value="InterPro"/>
</dbReference>
<dbReference type="SMART" id="SM00825">
    <property type="entry name" value="PKS_KS"/>
    <property type="match status" value="1"/>
</dbReference>
<dbReference type="Gene3D" id="3.40.50.720">
    <property type="entry name" value="NAD(P)-binding Rossmann-like Domain"/>
    <property type="match status" value="2"/>
</dbReference>
<dbReference type="SMART" id="SM00822">
    <property type="entry name" value="PKS_KR"/>
    <property type="match status" value="1"/>
</dbReference>
<evidence type="ECO:0000256" key="4">
    <source>
        <dbReference type="ARBA" id="ARBA00022450"/>
    </source>
</evidence>
<dbReference type="Gene3D" id="3.10.129.120">
    <property type="match status" value="1"/>
</dbReference>
<comment type="pathway">
    <text evidence="2">Lipid metabolism; fatty acid biosynthesis.</text>
</comment>
<dbReference type="SUPFAM" id="SSF50129">
    <property type="entry name" value="GroES-like"/>
    <property type="match status" value="1"/>
</dbReference>
<dbReference type="CDD" id="cd00833">
    <property type="entry name" value="PKS"/>
    <property type="match status" value="1"/>
</dbReference>
<evidence type="ECO:0000256" key="3">
    <source>
        <dbReference type="ARBA" id="ARBA00006484"/>
    </source>
</evidence>
<keyword evidence="4" id="KW-0596">Phosphopantetheine</keyword>
<dbReference type="InterPro" id="IPR011032">
    <property type="entry name" value="GroES-like_sf"/>
</dbReference>
<evidence type="ECO:0000259" key="11">
    <source>
        <dbReference type="PROSITE" id="PS52019"/>
    </source>
</evidence>
<dbReference type="InterPro" id="IPR049490">
    <property type="entry name" value="C883_1060-like_KR_N"/>
</dbReference>
<feature type="domain" description="Carrier" evidence="9">
    <location>
        <begin position="1984"/>
        <end position="2059"/>
    </location>
</feature>
<dbReference type="SUPFAM" id="SSF51735">
    <property type="entry name" value="NAD(P)-binding Rossmann-fold domains"/>
    <property type="match status" value="3"/>
</dbReference>
<name>A0A9X4H325_9XANT</name>
<protein>
    <submittedName>
        <fullName evidence="12">SDR family oxidoreductase</fullName>
    </submittedName>
</protein>
<dbReference type="SMART" id="SM00826">
    <property type="entry name" value="PKS_DH"/>
    <property type="match status" value="1"/>
</dbReference>
<comment type="caution">
    <text evidence="12">The sequence shown here is derived from an EMBL/GenBank/DDBJ whole genome shotgun (WGS) entry which is preliminary data.</text>
</comment>
<evidence type="ECO:0000256" key="6">
    <source>
        <dbReference type="ARBA" id="ARBA00022679"/>
    </source>
</evidence>
<proteinExistence type="inferred from homology"/>
<comment type="similarity">
    <text evidence="3">Belongs to the short-chain dehydrogenases/reductases (SDR) family.</text>
</comment>
<keyword evidence="6" id="KW-0808">Transferase</keyword>
<evidence type="ECO:0000259" key="10">
    <source>
        <dbReference type="PROSITE" id="PS52004"/>
    </source>
</evidence>
<dbReference type="Gene3D" id="3.40.366.10">
    <property type="entry name" value="Malonyl-Coenzyme A Acyl Carrier Protein, domain 2"/>
    <property type="match status" value="1"/>
</dbReference>
<dbReference type="InterPro" id="IPR013968">
    <property type="entry name" value="PKS_KR"/>
</dbReference>
<evidence type="ECO:0000256" key="7">
    <source>
        <dbReference type="ARBA" id="ARBA00023268"/>
    </source>
</evidence>
<dbReference type="InterPro" id="IPR057326">
    <property type="entry name" value="KR_dom"/>
</dbReference>
<dbReference type="GO" id="GO:0004312">
    <property type="term" value="F:fatty acid synthase activity"/>
    <property type="evidence" value="ECO:0007669"/>
    <property type="project" value="TreeGrafter"/>
</dbReference>
<dbReference type="CDD" id="cd05195">
    <property type="entry name" value="enoyl_red"/>
    <property type="match status" value="1"/>
</dbReference>
<dbReference type="InterPro" id="IPR036736">
    <property type="entry name" value="ACP-like_sf"/>
</dbReference>
<dbReference type="Pfam" id="PF22621">
    <property type="entry name" value="CurL-like_PKS_C"/>
    <property type="match status" value="1"/>
</dbReference>
<dbReference type="Pfam" id="PF08240">
    <property type="entry name" value="ADH_N"/>
    <property type="match status" value="1"/>
</dbReference>
<evidence type="ECO:0000313" key="12">
    <source>
        <dbReference type="EMBL" id="MDC8638890.1"/>
    </source>
</evidence>